<sequence length="218" mass="23638">MYAAHALRDDVERPQRNRLGIVGDREERGHSVRLDGDAAHALPELLENSQHEARDLLGAVHGPTSRAHDAAAVADRHGVGHEQGLERGEVATLRRRHERSEEVLALLARDRPASVSAERAAPARDELPRRGLGRAENVGEARAVVGERLAQHHSGALGAAQPLEKEQGRKVERLGAFRAERGVVARVDRLGQPRAHVSFTAHASGVEGGARRVTIVVR</sequence>
<reference evidence="2 3" key="1">
    <citation type="submission" date="2020-07" db="EMBL/GenBank/DDBJ databases">
        <title>Sequencing the genomes of 1000 actinobacteria strains.</title>
        <authorList>
            <person name="Klenk H.-P."/>
        </authorList>
    </citation>
    <scope>NUCLEOTIDE SEQUENCE [LARGE SCALE GENOMIC DNA]</scope>
    <source>
        <strain evidence="2 3">DSM 19663</strain>
    </source>
</reference>
<evidence type="ECO:0000256" key="1">
    <source>
        <dbReference type="SAM" id="MobiDB-lite"/>
    </source>
</evidence>
<name>A0A839E3I6_9MICO</name>
<feature type="region of interest" description="Disordered" evidence="1">
    <location>
        <begin position="113"/>
        <end position="134"/>
    </location>
</feature>
<evidence type="ECO:0000313" key="2">
    <source>
        <dbReference type="EMBL" id="MBA8846931.1"/>
    </source>
</evidence>
<dbReference type="EMBL" id="JACGWX010000001">
    <property type="protein sequence ID" value="MBA8846931.1"/>
    <property type="molecule type" value="Genomic_DNA"/>
</dbReference>
<organism evidence="2 3">
    <name type="scientific">Microcella alkalica</name>
    <dbReference type="NCBI Taxonomy" id="355930"/>
    <lineage>
        <taxon>Bacteria</taxon>
        <taxon>Bacillati</taxon>
        <taxon>Actinomycetota</taxon>
        <taxon>Actinomycetes</taxon>
        <taxon>Micrococcales</taxon>
        <taxon>Microbacteriaceae</taxon>
        <taxon>Microcella</taxon>
    </lineage>
</organism>
<gene>
    <name evidence="2" type="ORF">FHX53_000495</name>
</gene>
<protein>
    <submittedName>
        <fullName evidence="2">Uncharacterized protein</fullName>
    </submittedName>
</protein>
<comment type="caution">
    <text evidence="2">The sequence shown here is derived from an EMBL/GenBank/DDBJ whole genome shotgun (WGS) entry which is preliminary data.</text>
</comment>
<dbReference type="Proteomes" id="UP000585905">
    <property type="component" value="Unassembled WGS sequence"/>
</dbReference>
<evidence type="ECO:0000313" key="3">
    <source>
        <dbReference type="Proteomes" id="UP000585905"/>
    </source>
</evidence>
<proteinExistence type="predicted"/>
<accession>A0A839E3I6</accession>
<dbReference type="AlphaFoldDB" id="A0A839E3I6"/>
<keyword evidence="3" id="KW-1185">Reference proteome</keyword>